<dbReference type="PROSITE" id="PS50819">
    <property type="entry name" value="INTEIN_ENDONUCLEASE"/>
    <property type="match status" value="1"/>
</dbReference>
<evidence type="ECO:0000256" key="17">
    <source>
        <dbReference type="ARBA" id="ARBA00049360"/>
    </source>
</evidence>
<dbReference type="InterPro" id="IPR005736">
    <property type="entry name" value="Reverse_gyrase"/>
</dbReference>
<evidence type="ECO:0000256" key="1">
    <source>
        <dbReference type="ARBA" id="ARBA00001946"/>
    </source>
</evidence>
<comment type="cofactor">
    <cofactor evidence="18">
        <name>Zn(2+)</name>
        <dbReference type="ChEBI" id="CHEBI:29105"/>
    </cofactor>
    <text evidence="18">Binds 1 or 2 zinc ions per subunit.</text>
</comment>
<evidence type="ECO:0000256" key="16">
    <source>
        <dbReference type="ARBA" id="ARBA00043976"/>
    </source>
</evidence>
<dbReference type="SMART" id="SM00436">
    <property type="entry name" value="TOP1Bc"/>
    <property type="match status" value="1"/>
</dbReference>
<dbReference type="Gene3D" id="3.40.50.140">
    <property type="match status" value="1"/>
</dbReference>
<dbReference type="InterPro" id="IPR003601">
    <property type="entry name" value="Topo_IA_2"/>
</dbReference>
<dbReference type="InterPro" id="IPR004860">
    <property type="entry name" value="LAGLIDADG_dom"/>
</dbReference>
<dbReference type="Gene3D" id="3.10.28.10">
    <property type="entry name" value="Homing endonucleases"/>
    <property type="match status" value="1"/>
</dbReference>
<dbReference type="SMART" id="SM00487">
    <property type="entry name" value="DEXDc"/>
    <property type="match status" value="1"/>
</dbReference>
<dbReference type="PROSITE" id="PS51192">
    <property type="entry name" value="HELICASE_ATP_BIND_1"/>
    <property type="match status" value="1"/>
</dbReference>
<dbReference type="GO" id="GO:0016539">
    <property type="term" value="P:intein-mediated protein splicing"/>
    <property type="evidence" value="ECO:0007669"/>
    <property type="project" value="InterPro"/>
</dbReference>
<dbReference type="Proteomes" id="UP000645676">
    <property type="component" value="Unassembled WGS sequence"/>
</dbReference>
<feature type="domain" description="RG N-terminal-type" evidence="24">
    <location>
        <begin position="1"/>
        <end position="38"/>
    </location>
</feature>
<dbReference type="Gene3D" id="3.40.50.300">
    <property type="entry name" value="P-loop containing nucleotide triphosphate hydrolases"/>
    <property type="match status" value="3"/>
</dbReference>
<dbReference type="InterPro" id="IPR013497">
    <property type="entry name" value="Topo_IA_cen"/>
</dbReference>
<evidence type="ECO:0000256" key="7">
    <source>
        <dbReference type="ARBA" id="ARBA00022771"/>
    </source>
</evidence>
<keyword evidence="7 18" id="KW-0863">Zinc-finger</keyword>
<dbReference type="SMART" id="SM00306">
    <property type="entry name" value="HintN"/>
    <property type="match status" value="1"/>
</dbReference>
<evidence type="ECO:0000256" key="20">
    <source>
        <dbReference type="SAM" id="Phobius"/>
    </source>
</evidence>
<comment type="similarity">
    <text evidence="16 18">In the N-terminal section; belongs to the DEAD box helicase family. DDVD subfamily.</text>
</comment>
<comment type="subcellular location">
    <subcellularLocation>
        <location evidence="2 18">Cytoplasm</location>
    </subcellularLocation>
</comment>
<dbReference type="GO" id="GO:0016787">
    <property type="term" value="F:hydrolase activity"/>
    <property type="evidence" value="ECO:0007669"/>
    <property type="project" value="UniProtKB-KW"/>
</dbReference>
<dbReference type="SMART" id="SM00490">
    <property type="entry name" value="HELICc"/>
    <property type="match status" value="1"/>
</dbReference>
<dbReference type="SUPFAM" id="SSF56712">
    <property type="entry name" value="Prokaryotic type I DNA topoisomerase"/>
    <property type="match status" value="2"/>
</dbReference>
<dbReference type="InterPro" id="IPR023405">
    <property type="entry name" value="Topo_IA_core_domain"/>
</dbReference>
<dbReference type="InterPro" id="IPR001650">
    <property type="entry name" value="Helicase_C-like"/>
</dbReference>
<keyword evidence="14 18" id="KW-0238">DNA-binding</keyword>
<name>A0A832SUV3_9EURY</name>
<dbReference type="GO" id="GO:0160097">
    <property type="term" value="F:reverse gyrase activity"/>
    <property type="evidence" value="ECO:0007669"/>
    <property type="project" value="UniProtKB-UniRule"/>
</dbReference>
<dbReference type="PROSITE" id="PS50880">
    <property type="entry name" value="TOPRIM"/>
    <property type="match status" value="1"/>
</dbReference>
<dbReference type="InterPro" id="IPR003602">
    <property type="entry name" value="Topo_IA_DNA-bd_dom"/>
</dbReference>
<keyword evidence="20" id="KW-0812">Transmembrane</keyword>
<keyword evidence="4 18" id="KW-0963">Cytoplasm</keyword>
<keyword evidence="15 18" id="KW-0413">Isomerase</keyword>
<dbReference type="Pfam" id="PF00270">
    <property type="entry name" value="DEAD"/>
    <property type="match status" value="1"/>
</dbReference>
<dbReference type="Pfam" id="PF17915">
    <property type="entry name" value="zf_Rg"/>
    <property type="match status" value="1"/>
</dbReference>
<dbReference type="EC" id="5.6.2.-" evidence="18"/>
<dbReference type="CDD" id="cd03361">
    <property type="entry name" value="TOPRIM_TopoIA_RevGyr"/>
    <property type="match status" value="1"/>
</dbReference>
<comment type="function">
    <text evidence="18">Modifies the topological state of DNA by introducing positive supercoils in an ATP-dependent process, increasing the linking number in steps of +1. Binds to single-stranded DNA, transiently cleaves and then rejoins the ends, introducing a positive supercoil in the process. The scissile phosphodiester is attacked by the catalytic tyrosine of the enzyme, resulting in the formation of a DNA-(5'-phosphotyrosyl)-enzyme intermediate. Probably involved in rewinding DNA strands in regions of the chromosome that have opened up to allow replication, transcription, DNA repair and/or for DNA protection.</text>
</comment>
<evidence type="ECO:0000256" key="8">
    <source>
        <dbReference type="ARBA" id="ARBA00022813"/>
    </source>
</evidence>
<comment type="domain">
    <text evidence="18">Introduction of positive supercoils requires the cooperation of both domains. The helicase-like domain probably does not directly unwind DNA, but more likely acts by driving ATP-dependent conformational changes within the whole enzyme. A beta hairpin in the 'latch' region of the N-terminal domain plays a regulatory role in the enzyme, repressing topoisomerase activity in the absence of ATP and preventing the enzyme from acting as an ATP-independent relaxing enzyme; it also helps to coordinate nucleotide hydrolysis by the ATPase domain with the supercoiling activity of the topoisomerase domain.</text>
</comment>
<dbReference type="InterPro" id="IPR006171">
    <property type="entry name" value="TOPRIM_dom"/>
</dbReference>
<dbReference type="EMBL" id="DUJR01000005">
    <property type="protein sequence ID" value="HII59147.1"/>
    <property type="molecule type" value="Genomic_DNA"/>
</dbReference>
<dbReference type="HAMAP" id="MF_01125">
    <property type="entry name" value="Reverse_gyrase"/>
    <property type="match status" value="1"/>
</dbReference>
<feature type="domain" description="Helicase ATP-binding" evidence="23">
    <location>
        <begin position="87"/>
        <end position="291"/>
    </location>
</feature>
<evidence type="ECO:0000256" key="4">
    <source>
        <dbReference type="ARBA" id="ARBA00022490"/>
    </source>
</evidence>
<feature type="transmembrane region" description="Helical" evidence="20">
    <location>
        <begin position="95"/>
        <end position="118"/>
    </location>
</feature>
<dbReference type="GO" id="GO:0006265">
    <property type="term" value="P:DNA topological change"/>
    <property type="evidence" value="ECO:0007669"/>
    <property type="project" value="UniProtKB-UniRule"/>
</dbReference>
<evidence type="ECO:0000256" key="15">
    <source>
        <dbReference type="ARBA" id="ARBA00023235"/>
    </source>
</evidence>
<comment type="caution">
    <text evidence="26">The sequence shown here is derived from an EMBL/GenBank/DDBJ whole genome shotgun (WGS) entry which is preliminary data.</text>
</comment>
<dbReference type="GO" id="GO:0005524">
    <property type="term" value="F:ATP binding"/>
    <property type="evidence" value="ECO:0007669"/>
    <property type="project" value="UniProtKB-UniRule"/>
</dbReference>
<keyword evidence="18" id="KW-0378">Hydrolase</keyword>
<dbReference type="CDD" id="cd18798">
    <property type="entry name" value="SF2_C_reverse_gyrase"/>
    <property type="match status" value="1"/>
</dbReference>
<dbReference type="InterPro" id="IPR014001">
    <property type="entry name" value="Helicase_ATP-bd"/>
</dbReference>
<accession>A0A832SUV3</accession>
<keyword evidence="10 18" id="KW-0067">ATP-binding</keyword>
<dbReference type="PROSITE" id="PS52039">
    <property type="entry name" value="TOPO_IA_2"/>
    <property type="match status" value="1"/>
</dbReference>
<keyword evidence="12" id="KW-0651">Protein splicing</keyword>
<dbReference type="InterPro" id="IPR006141">
    <property type="entry name" value="Intein_N"/>
</dbReference>
<evidence type="ECO:0000256" key="18">
    <source>
        <dbReference type="HAMAP-Rule" id="MF_01125"/>
    </source>
</evidence>
<evidence type="ECO:0000259" key="22">
    <source>
        <dbReference type="PROSITE" id="PS50880"/>
    </source>
</evidence>
<dbReference type="InterPro" id="IPR003586">
    <property type="entry name" value="Hint_dom_C"/>
</dbReference>
<feature type="binding site" evidence="18">
    <location>
        <position position="83"/>
    </location>
    <ligand>
        <name>ATP</name>
        <dbReference type="ChEBI" id="CHEBI:30616"/>
    </ligand>
</feature>
<dbReference type="GO" id="GO:0003677">
    <property type="term" value="F:DNA binding"/>
    <property type="evidence" value="ECO:0007669"/>
    <property type="project" value="UniProtKB-UniRule"/>
</dbReference>
<evidence type="ECO:0000313" key="27">
    <source>
        <dbReference type="Proteomes" id="UP000645676"/>
    </source>
</evidence>
<keyword evidence="9 18" id="KW-0862">Zinc</keyword>
<evidence type="ECO:0000259" key="21">
    <source>
        <dbReference type="PROSITE" id="PS50819"/>
    </source>
</evidence>
<evidence type="ECO:0000256" key="2">
    <source>
        <dbReference type="ARBA" id="ARBA00004496"/>
    </source>
</evidence>
<dbReference type="SMART" id="SM00437">
    <property type="entry name" value="TOP1Ac"/>
    <property type="match status" value="1"/>
</dbReference>
<dbReference type="SUPFAM" id="SSF55608">
    <property type="entry name" value="Homing endonucleases"/>
    <property type="match status" value="1"/>
</dbReference>
<dbReference type="Pfam" id="PF14528">
    <property type="entry name" value="LAGLIDADG_3"/>
    <property type="match status" value="1"/>
</dbReference>
<dbReference type="InterPro" id="IPR013824">
    <property type="entry name" value="Topo_IA_cen_sub1"/>
</dbReference>
<organism evidence="26 27">
    <name type="scientific">Methanocaldococcus jannaschii</name>
    <dbReference type="NCBI Taxonomy" id="2190"/>
    <lineage>
        <taxon>Archaea</taxon>
        <taxon>Methanobacteriati</taxon>
        <taxon>Methanobacteriota</taxon>
        <taxon>Methanomada group</taxon>
        <taxon>Methanococci</taxon>
        <taxon>Methanococcales</taxon>
        <taxon>Methanocaldococcaceae</taxon>
        <taxon>Methanocaldococcus</taxon>
    </lineage>
</organism>
<dbReference type="CDD" id="cd00081">
    <property type="entry name" value="Hint"/>
    <property type="match status" value="2"/>
</dbReference>
<evidence type="ECO:0000256" key="9">
    <source>
        <dbReference type="ARBA" id="ARBA00022833"/>
    </source>
</evidence>
<evidence type="ECO:0000313" key="26">
    <source>
        <dbReference type="EMBL" id="HII59147.1"/>
    </source>
</evidence>
<dbReference type="InterPro" id="IPR027434">
    <property type="entry name" value="Homing_endonucl"/>
</dbReference>
<dbReference type="Pfam" id="PF01751">
    <property type="entry name" value="Toprim"/>
    <property type="match status" value="1"/>
</dbReference>
<evidence type="ECO:0000259" key="23">
    <source>
        <dbReference type="PROSITE" id="PS51192"/>
    </source>
</evidence>
<evidence type="ECO:0000256" key="13">
    <source>
        <dbReference type="ARBA" id="ARBA00023029"/>
    </source>
</evidence>
<dbReference type="SUPFAM" id="SSF52540">
    <property type="entry name" value="P-loop containing nucleoside triphosphate hydrolases"/>
    <property type="match status" value="2"/>
</dbReference>
<evidence type="ECO:0000256" key="3">
    <source>
        <dbReference type="ARBA" id="ARBA00011245"/>
    </source>
</evidence>
<comment type="miscellaneous">
    <text evidence="18">This enzyme is the only unique feature of hyperthermophilic bacteria/archaea known and seems to be essential for adaptation to life at high temperatures. It may play a role in stabilization of DNA at high temperatures.</text>
</comment>
<feature type="active site" description="O-(5'-phospho-DNA)-tyrosine intermediate" evidence="18">
    <location>
        <position position="1363"/>
    </location>
</feature>
<dbReference type="SMART" id="SM00493">
    <property type="entry name" value="TOPRIM"/>
    <property type="match status" value="1"/>
</dbReference>
<dbReference type="Gene3D" id="1.10.290.10">
    <property type="entry name" value="Topoisomerase I, domain 4"/>
    <property type="match status" value="2"/>
</dbReference>
<dbReference type="InterPro" id="IPR027417">
    <property type="entry name" value="P-loop_NTPase"/>
</dbReference>
<keyword evidence="6 18" id="KW-0547">Nucleotide-binding</keyword>
<dbReference type="InterPro" id="IPR004042">
    <property type="entry name" value="Intein_endonuc_central"/>
</dbReference>
<dbReference type="InterPro" id="IPR036844">
    <property type="entry name" value="Hint_dom_sf"/>
</dbReference>
<dbReference type="SUPFAM" id="SSF51294">
    <property type="entry name" value="Hedgehog/intein (Hint) domain"/>
    <property type="match status" value="1"/>
</dbReference>
<dbReference type="Pfam" id="PF01131">
    <property type="entry name" value="Topoisom_bac"/>
    <property type="match status" value="2"/>
</dbReference>
<feature type="domain" description="Topo IA-type catalytic" evidence="25">
    <location>
        <begin position="733"/>
        <end position="1613"/>
    </location>
</feature>
<comment type="similarity">
    <text evidence="18">In the C-terminal section; belongs to the type IA topoisomerase family.</text>
</comment>
<feature type="domain" description="Toprim" evidence="22">
    <location>
        <begin position="550"/>
        <end position="712"/>
    </location>
</feature>
<dbReference type="PRINTS" id="PR00379">
    <property type="entry name" value="INTEIN"/>
</dbReference>
<dbReference type="GO" id="GO:0008094">
    <property type="term" value="F:ATP-dependent activity, acting on DNA"/>
    <property type="evidence" value="ECO:0007669"/>
    <property type="project" value="UniProtKB-UniRule"/>
</dbReference>
<dbReference type="Gene3D" id="2.170.16.10">
    <property type="entry name" value="Hedgehog/Intein (Hint) domain"/>
    <property type="match status" value="2"/>
</dbReference>
<gene>
    <name evidence="18" type="primary">rgy</name>
    <name evidence="26" type="ORF">HA335_00980</name>
</gene>
<keyword evidence="5 18" id="KW-0479">Metal-binding</keyword>
<dbReference type="GO" id="GO:0006260">
    <property type="term" value="P:DNA replication"/>
    <property type="evidence" value="ECO:0007669"/>
    <property type="project" value="UniProtKB-UniRule"/>
</dbReference>
<comment type="function">
    <text evidence="19">Modifies the topological state of DNA by introducing positive supercoils in an ATP-dependent process, increasing the linking number in steps of +1. Binds to single-stranded DNA, transiently cleaves and then rejoins the ends, introducing a positive supercoil in the process. The scissile phosphodiester is attacked by the catalytic tyrosine of the enzyme, resulting in the formation of a DNA-(5'-phosphotyrosyl)-enzyme intermediate. Involved in rewinding DNA strands in regions of the chromosome that have opened up to allow replication, transcription, DNA repair and/or for DNA protection.</text>
</comment>
<dbReference type="CDD" id="cd17924">
    <property type="entry name" value="DDXDc_reverse_gyrase"/>
    <property type="match status" value="1"/>
</dbReference>
<dbReference type="NCBIfam" id="TIGR01445">
    <property type="entry name" value="intein_Nterm"/>
    <property type="match status" value="1"/>
</dbReference>
<evidence type="ECO:0000256" key="5">
    <source>
        <dbReference type="ARBA" id="ARBA00022723"/>
    </source>
</evidence>
<comment type="cofactor">
    <cofactor evidence="1">
        <name>Mg(2+)</name>
        <dbReference type="ChEBI" id="CHEBI:18420"/>
    </cofactor>
</comment>
<keyword evidence="11" id="KW-0460">Magnesium</keyword>
<dbReference type="GO" id="GO:0004519">
    <property type="term" value="F:endonuclease activity"/>
    <property type="evidence" value="ECO:0007669"/>
    <property type="project" value="InterPro"/>
</dbReference>
<keyword evidence="8" id="KW-0068">Autocatalytic cleavage</keyword>
<comment type="subunit">
    <text evidence="3 18">Monomer.</text>
</comment>
<dbReference type="PROSITE" id="PS50817">
    <property type="entry name" value="INTEIN_N_TER"/>
    <property type="match status" value="1"/>
</dbReference>
<dbReference type="NCBIfam" id="TIGR01054">
    <property type="entry name" value="rgy"/>
    <property type="match status" value="1"/>
</dbReference>
<dbReference type="GO" id="GO:0005737">
    <property type="term" value="C:cytoplasm"/>
    <property type="evidence" value="ECO:0007669"/>
    <property type="project" value="UniProtKB-SubCell"/>
</dbReference>
<dbReference type="CDD" id="cd00186">
    <property type="entry name" value="TOP1Ac"/>
    <property type="match status" value="1"/>
</dbReference>
<dbReference type="InterPro" id="IPR013826">
    <property type="entry name" value="Topo_IA_cen_sub3"/>
</dbReference>
<comment type="catalytic activity">
    <reaction evidence="17 18 19">
        <text>ATP + H2O = ADP + phosphate + H(+)</text>
        <dbReference type="Rhea" id="RHEA:13065"/>
        <dbReference type="ChEBI" id="CHEBI:15377"/>
        <dbReference type="ChEBI" id="CHEBI:15378"/>
        <dbReference type="ChEBI" id="CHEBI:30616"/>
        <dbReference type="ChEBI" id="CHEBI:43474"/>
        <dbReference type="ChEBI" id="CHEBI:456216"/>
    </reaction>
</comment>
<evidence type="ECO:0000256" key="11">
    <source>
        <dbReference type="ARBA" id="ARBA00022842"/>
    </source>
</evidence>
<dbReference type="InterPro" id="IPR006142">
    <property type="entry name" value="INTEIN"/>
</dbReference>
<keyword evidence="20" id="KW-1133">Transmembrane helix</keyword>
<sequence>MIPMIYKEMCPNCNGEITSERLAIGVCEKCLKEENVFEKLKLCEKLREEKTLKNLKDYCIIWNEFKEFEEFVKDLGFELLSIQKMWAKRVLKNKSFSIVVPTGVGKSFFGILMSLFLAKKGKRCYIILPTTLLVKQTYEKISSLTEKNNLNIRVVAYHSELSTKEKKEVKERIENNDYDVLITTSNYLTKNMPKCKFDFVFVDDVDALLKASKNIDRTLKLLGFDEEIINEAYKIIYLIKIGKIEDAMKKREILKKKISKIKHGCLIIASATGKSYGDRVKLYRELLDFEIGFGMNKLRDVVDIYDEEFSKEKILEYIKLFGSGGIVFVSIDYGVEKAQEIEKYLLENNIKAKLIHSKDKKGFDDFREGKIDVLIGVASYYGVLVRGLDMPERVRYAIFYGIPKFKIRLKEYINSLKEKGELKEDINIEGKTEEEIRQIITEKLKIKNFSLRKEDDEYLLLIPDVKTYIQASGRTSRMTEFGLTKGASIVLVDEKEIFEALKKYMLFMYESEFKRIDEVNLEELIKKIDEDREKIKVGRAKGKVPDLLKSVLMVVESPNKARTIANFFGKSSVRKINNRNVYEVCIGDLNLIITASGGHVFDLVTKEGFYGVKIENNLYIPIYTSIKKVNGEQFTDQKDLEELIKQLMEKGERVNAMDAKENIEIIREIADEVDAIFIATDIDTEGEKIGYDIAINALPFNRNIYRVGFNEITKRAILKAVESFKKGEELSLDENKVKGQVVRRIEDRWIGFRLSQKLWEVFNKNYLSAGRVQTPVLGWIIERYNEHKIKVPYLSLKLENDIYIGKIWEDEFDKDEVEVEVKVYEKEIPPLPPFTTDTLLEEATKRFGLSTDEIMSIAQELFELGLCLTPDTYVVLGDGRIETIEDIVNAKERNVLSLDLDNLSIKIDTAIKFWKLRYNGNLSKITLSNNYELKATPDHCLLVLRDNQLKWIPAKDIKENDYIAMPFNYKVERKPISLLNLLKYLDITDVLIEFDENSTIFEKIAEYIRNNIKTSTKYKYLRNRRVPLKYLIEWNFDLDEIEKEAKYIYKSVAGTKKIPLFKLDERFWYFAGLVLGDGSIQDSKIRIAQTPLKDVKSILDETFPFLHNWISGNQVIISNPIIAEILEKLGMRNGKLNGIIFSLPESYINALIAGYFDTDGCFSLLYDKKAKKHNLRMVLTSKRRDVLEKIGIYLNSIGILNTLHKSREVYSLIISNKSLETFKEKIAKYLKIRKEAFINGYKTYKKEHEERFECDLLPVKEVFKKLTFEKGRKEILKDSKIHIENWYKEKTNNIPREKLKTVLRYANNSEHKEFLEKIVNGDISFVRVKKVENIPYDGYVYDLSIKHNQNFISNGVISHNCTYHRTSSTRVSLDGMRVAREYLKLNNLEDYLKNREYFMEGAHECIRPTKPMNTDELIEFLKENNIKLTKNHIKVYDLIFRRFIASQMKEAVVEYEEIYIKDLDEKVEGYVDIKFDGWSRIYNLKLKKLPRIEKSSLKVLDKKLRKIPKVPLYDEGEVVKLMKERGIGRPSTYAQIIKKLLDRGYVVKSKDKNKLIPTKLGIEVYNYLINNYPHLISEERTRELEEIMDKIENGEVDYIEVLKALHEEILSIR</sequence>
<evidence type="ECO:0000256" key="12">
    <source>
        <dbReference type="ARBA" id="ARBA00023000"/>
    </source>
</evidence>
<dbReference type="InterPro" id="IPR030934">
    <property type="entry name" value="Intein_C"/>
</dbReference>
<dbReference type="InterPro" id="IPR011545">
    <property type="entry name" value="DEAD/DEAH_box_helicase_dom"/>
</dbReference>
<reference evidence="26" key="1">
    <citation type="journal article" date="2020" name="bioRxiv">
        <title>A rank-normalized archaeal taxonomy based on genome phylogeny resolves widespread incomplete and uneven classifications.</title>
        <authorList>
            <person name="Rinke C."/>
            <person name="Chuvochina M."/>
            <person name="Mussig A.J."/>
            <person name="Chaumeil P.-A."/>
            <person name="Waite D.W."/>
            <person name="Whitman W.B."/>
            <person name="Parks D.H."/>
            <person name="Hugenholtz P."/>
        </authorList>
    </citation>
    <scope>NUCLEOTIDE SEQUENCE</scope>
    <source>
        <strain evidence="26">UBA8849</strain>
    </source>
</reference>
<dbReference type="InterPro" id="IPR034142">
    <property type="entry name" value="TOPRIM_RevGyr"/>
</dbReference>
<evidence type="ECO:0000256" key="10">
    <source>
        <dbReference type="ARBA" id="ARBA00022840"/>
    </source>
</evidence>
<dbReference type="PRINTS" id="PR00417">
    <property type="entry name" value="PRTPISMRASEI"/>
</dbReference>
<feature type="domain" description="DOD-type homing endonuclease" evidence="21">
    <location>
        <begin position="1070"/>
        <end position="1199"/>
    </location>
</feature>
<dbReference type="NCBIfam" id="TIGR01443">
    <property type="entry name" value="intein_Cterm"/>
    <property type="match status" value="1"/>
</dbReference>
<dbReference type="PROSITE" id="PS50818">
    <property type="entry name" value="INTEIN_C_TER"/>
    <property type="match status" value="1"/>
</dbReference>
<evidence type="ECO:0000256" key="19">
    <source>
        <dbReference type="RuleBase" id="RU004026"/>
    </source>
</evidence>
<keyword evidence="13 18" id="KW-0799">Topoisomerase</keyword>
<dbReference type="Pfam" id="PF14890">
    <property type="entry name" value="Intein_splicing"/>
    <property type="match status" value="1"/>
</dbReference>
<dbReference type="PANTHER" id="PTHR43505">
    <property type="entry name" value="REVERSE GYRASE"/>
    <property type="match status" value="1"/>
</dbReference>
<evidence type="ECO:0000256" key="6">
    <source>
        <dbReference type="ARBA" id="ARBA00022741"/>
    </source>
</evidence>
<protein>
    <recommendedName>
        <fullName evidence="18 19">Reverse gyrase</fullName>
        <ecNumber evidence="18">5.6.2.-</ecNumber>
    </recommendedName>
</protein>
<dbReference type="InterPro" id="IPR003587">
    <property type="entry name" value="Hint_dom_N"/>
</dbReference>
<dbReference type="SMART" id="SM00305">
    <property type="entry name" value="HintC"/>
    <property type="match status" value="1"/>
</dbReference>
<dbReference type="GO" id="GO:0008270">
    <property type="term" value="F:zinc ion binding"/>
    <property type="evidence" value="ECO:0007669"/>
    <property type="project" value="UniProtKB-UniRule"/>
</dbReference>
<evidence type="ECO:0000256" key="14">
    <source>
        <dbReference type="ARBA" id="ARBA00023125"/>
    </source>
</evidence>
<keyword evidence="20" id="KW-0472">Membrane</keyword>
<dbReference type="PROSITE" id="PS52036">
    <property type="entry name" value="ZF_RG_N"/>
    <property type="match status" value="1"/>
</dbReference>
<evidence type="ECO:0000259" key="24">
    <source>
        <dbReference type="PROSITE" id="PS52036"/>
    </source>
</evidence>
<dbReference type="Gene3D" id="1.10.460.10">
    <property type="entry name" value="Topoisomerase I, domain 2"/>
    <property type="match status" value="2"/>
</dbReference>
<proteinExistence type="inferred from homology"/>
<evidence type="ECO:0000259" key="25">
    <source>
        <dbReference type="PROSITE" id="PS52039"/>
    </source>
</evidence>
<dbReference type="InterPro" id="IPR040569">
    <property type="entry name" value="Znf_Rg"/>
</dbReference>
<feature type="region of interest" description="Topoisomerase I" evidence="18">
    <location>
        <begin position="546"/>
        <end position="1613"/>
    </location>
</feature>
<dbReference type="PANTHER" id="PTHR43505:SF1">
    <property type="entry name" value="REVERSE GYRASE"/>
    <property type="match status" value="1"/>
</dbReference>